<proteinExistence type="inferred from homology"/>
<evidence type="ECO:0000256" key="2">
    <source>
        <dbReference type="ARBA" id="ARBA00007127"/>
    </source>
</evidence>
<feature type="transmembrane region" description="Helical" evidence="9">
    <location>
        <begin position="105"/>
        <end position="127"/>
    </location>
</feature>
<evidence type="ECO:0000256" key="5">
    <source>
        <dbReference type="ARBA" id="ARBA00022741"/>
    </source>
</evidence>
<dbReference type="PANTHER" id="PTHR31187">
    <property type="match status" value="1"/>
</dbReference>
<dbReference type="OrthoDB" id="2190844at2759"/>
<sequence length="539" mass="61672">MLNTNRLNLPTEDEVEAEANSGSTFLGRSFKIARCEQKHFWVMTAIFFCIGYVYSISREMKDALVIERLDPASIPYLKMLIVLPLNIIVVFFVQKVLSHSSIYKVFSSTAFIFSLYFIVYGIIIQTYREYLEFDPYLTKDWFTDNKMEFIGLKWTYAIALTINSWTISLFYVTAEIWSTLMVQFLFFCYANEICTLKQSLRYTPLFLVFSNVGLISSGFTMKGIKYILDNMSYEFVSIFKKLIFLILGILSLVIYLMLNYFEKNIRHKQMFIPSNVPHRSRSSTRVGFMDGMELISTSKLVIAMSFMVIAYSIAVNVVESSFKSCMNQYALFKGINVSAHVISTQSDIQLAVGAFAIILLLSPFPNLIRRRGFSYVAYASPIFSLFGIFLVFGFALYNVKLQGLFVSRPSFLERMLWIEQFLGVISVTGFKLLKYSAFDITKEAVSMKINPMYRARFKGIYDGICGKLGKAMGSGITNIQNLLYNTTDVREASFSSLGMMGSITVIWIFCVKYLSFKYEKSIDTNTDIDIDIIPGKTLE</sequence>
<dbReference type="AlphaFoldDB" id="A0A059EXW8"/>
<gene>
    <name evidence="10" type="ORF">H312_02827</name>
</gene>
<dbReference type="Pfam" id="PF03219">
    <property type="entry name" value="TLC"/>
    <property type="match status" value="1"/>
</dbReference>
<dbReference type="HOGENOM" id="CLU_023964_1_0_1"/>
<comment type="subcellular location">
    <subcellularLocation>
        <location evidence="1 9">Membrane</location>
        <topology evidence="1 9">Multi-pass membrane protein</topology>
    </subcellularLocation>
</comment>
<dbReference type="STRING" id="1288291.A0A059EXW8"/>
<keyword evidence="6 9" id="KW-0067">ATP-binding</keyword>
<feature type="transmembrane region" description="Helical" evidence="9">
    <location>
        <begin position="76"/>
        <end position="93"/>
    </location>
</feature>
<keyword evidence="8 9" id="KW-0472">Membrane</keyword>
<feature type="transmembrane region" description="Helical" evidence="9">
    <location>
        <begin position="348"/>
        <end position="368"/>
    </location>
</feature>
<dbReference type="GO" id="GO:0005471">
    <property type="term" value="F:ATP:ADP antiporter activity"/>
    <property type="evidence" value="ECO:0007669"/>
    <property type="project" value="InterPro"/>
</dbReference>
<evidence type="ECO:0000256" key="6">
    <source>
        <dbReference type="ARBA" id="ARBA00022840"/>
    </source>
</evidence>
<evidence type="ECO:0000256" key="7">
    <source>
        <dbReference type="ARBA" id="ARBA00022989"/>
    </source>
</evidence>
<dbReference type="GO" id="GO:0016020">
    <property type="term" value="C:membrane"/>
    <property type="evidence" value="ECO:0007669"/>
    <property type="project" value="UniProtKB-SubCell"/>
</dbReference>
<evidence type="ECO:0000256" key="9">
    <source>
        <dbReference type="RuleBase" id="RU363121"/>
    </source>
</evidence>
<evidence type="ECO:0000256" key="3">
    <source>
        <dbReference type="ARBA" id="ARBA00022448"/>
    </source>
</evidence>
<protein>
    <recommendedName>
        <fullName evidence="9">ADP,ATP carrier protein</fullName>
    </recommendedName>
</protein>
<evidence type="ECO:0000313" key="11">
    <source>
        <dbReference type="Proteomes" id="UP000030655"/>
    </source>
</evidence>
<dbReference type="Proteomes" id="UP000030655">
    <property type="component" value="Unassembled WGS sequence"/>
</dbReference>
<feature type="transmembrane region" description="Helical" evidence="9">
    <location>
        <begin position="375"/>
        <end position="397"/>
    </location>
</feature>
<keyword evidence="11" id="KW-1185">Reference proteome</keyword>
<name>A0A059EXW8_9MICR</name>
<feature type="transmembrane region" description="Helical" evidence="9">
    <location>
        <begin position="202"/>
        <end position="221"/>
    </location>
</feature>
<reference evidence="10 11" key="2">
    <citation type="submission" date="2014-03" db="EMBL/GenBank/DDBJ databases">
        <title>The Genome Sequence of Anncaliia algerae insect isolate PRA339.</title>
        <authorList>
            <consortium name="The Broad Institute Genome Sequencing Platform"/>
            <consortium name="The Broad Institute Genome Sequencing Center for Infectious Disease"/>
            <person name="Cuomo C."/>
            <person name="Becnel J."/>
            <person name="Sanscrainte N."/>
            <person name="Walker B."/>
            <person name="Young S.K."/>
            <person name="Zeng Q."/>
            <person name="Gargeya S."/>
            <person name="Fitzgerald M."/>
            <person name="Haas B."/>
            <person name="Abouelleil A."/>
            <person name="Alvarado L."/>
            <person name="Arachchi H.M."/>
            <person name="Berlin A.M."/>
            <person name="Chapman S.B."/>
            <person name="Dewar J."/>
            <person name="Goldberg J."/>
            <person name="Griggs A."/>
            <person name="Gujja S."/>
            <person name="Hansen M."/>
            <person name="Howarth C."/>
            <person name="Imamovic A."/>
            <person name="Larimer J."/>
            <person name="McCowan C."/>
            <person name="Murphy C."/>
            <person name="Neiman D."/>
            <person name="Pearson M."/>
            <person name="Priest M."/>
            <person name="Roberts A."/>
            <person name="Saif S."/>
            <person name="Shea T."/>
            <person name="Sisk P."/>
            <person name="Sykes S."/>
            <person name="Wortman J."/>
            <person name="Nusbaum C."/>
            <person name="Birren B."/>
        </authorList>
    </citation>
    <scope>NUCLEOTIDE SEQUENCE [LARGE SCALE GENOMIC DNA]</scope>
    <source>
        <strain evidence="10 11">PRA339</strain>
    </source>
</reference>
<evidence type="ECO:0000313" key="10">
    <source>
        <dbReference type="EMBL" id="KCZ79775.1"/>
    </source>
</evidence>
<dbReference type="VEuPathDB" id="MicrosporidiaDB:H312_02827"/>
<keyword evidence="5 9" id="KW-0547">Nucleotide-binding</keyword>
<feature type="transmembrane region" description="Helical" evidence="9">
    <location>
        <begin position="492"/>
        <end position="511"/>
    </location>
</feature>
<reference evidence="11" key="1">
    <citation type="submission" date="2013-02" db="EMBL/GenBank/DDBJ databases">
        <authorList>
            <consortium name="The Broad Institute Genome Sequencing Platform"/>
            <person name="Cuomo C."/>
            <person name="Becnel J."/>
            <person name="Sanscrainte N."/>
            <person name="Walker B."/>
            <person name="Young S.K."/>
            <person name="Zeng Q."/>
            <person name="Gargeya S."/>
            <person name="Fitzgerald M."/>
            <person name="Haas B."/>
            <person name="Abouelleil A."/>
            <person name="Alvarado L."/>
            <person name="Arachchi H.M."/>
            <person name="Berlin A.M."/>
            <person name="Chapman S.B."/>
            <person name="Dewar J."/>
            <person name="Goldberg J."/>
            <person name="Griggs A."/>
            <person name="Gujja S."/>
            <person name="Hansen M."/>
            <person name="Howarth C."/>
            <person name="Imamovic A."/>
            <person name="Larimer J."/>
            <person name="McCowan C."/>
            <person name="Murphy C."/>
            <person name="Neiman D."/>
            <person name="Pearson M."/>
            <person name="Priest M."/>
            <person name="Roberts A."/>
            <person name="Saif S."/>
            <person name="Shea T."/>
            <person name="Sisk P."/>
            <person name="Sykes S."/>
            <person name="Wortman J."/>
            <person name="Nusbaum C."/>
            <person name="Birren B."/>
        </authorList>
    </citation>
    <scope>NUCLEOTIDE SEQUENCE [LARGE SCALE GENOMIC DNA]</scope>
    <source>
        <strain evidence="11">PRA339</strain>
    </source>
</reference>
<keyword evidence="7 9" id="KW-1133">Transmembrane helix</keyword>
<evidence type="ECO:0000256" key="1">
    <source>
        <dbReference type="ARBA" id="ARBA00004141"/>
    </source>
</evidence>
<dbReference type="PANTHER" id="PTHR31187:SF1">
    <property type="entry name" value="ADP,ATP CARRIER PROTEIN 1"/>
    <property type="match status" value="1"/>
</dbReference>
<dbReference type="EMBL" id="KK365231">
    <property type="protein sequence ID" value="KCZ79775.1"/>
    <property type="molecule type" value="Genomic_DNA"/>
</dbReference>
<evidence type="ECO:0000256" key="4">
    <source>
        <dbReference type="ARBA" id="ARBA00022692"/>
    </source>
</evidence>
<dbReference type="GO" id="GO:0005524">
    <property type="term" value="F:ATP binding"/>
    <property type="evidence" value="ECO:0007669"/>
    <property type="project" value="UniProtKB-KW"/>
</dbReference>
<accession>A0A059EXW8</accession>
<organism evidence="10 11">
    <name type="scientific">Anncaliia algerae PRA339</name>
    <dbReference type="NCBI Taxonomy" id="1288291"/>
    <lineage>
        <taxon>Eukaryota</taxon>
        <taxon>Fungi</taxon>
        <taxon>Fungi incertae sedis</taxon>
        <taxon>Microsporidia</taxon>
        <taxon>Tubulinosematoidea</taxon>
        <taxon>Tubulinosematidae</taxon>
        <taxon>Anncaliia</taxon>
    </lineage>
</organism>
<feature type="transmembrane region" description="Helical" evidence="9">
    <location>
        <begin position="241"/>
        <end position="261"/>
    </location>
</feature>
<feature type="transmembrane region" description="Helical" evidence="9">
    <location>
        <begin position="300"/>
        <end position="318"/>
    </location>
</feature>
<keyword evidence="3 9" id="KW-0813">Transport</keyword>
<feature type="transmembrane region" description="Helical" evidence="9">
    <location>
        <begin position="39"/>
        <end position="56"/>
    </location>
</feature>
<keyword evidence="4 9" id="KW-0812">Transmembrane</keyword>
<comment type="similarity">
    <text evidence="2 9">Belongs to the ADP/ATP translocase tlc family.</text>
</comment>
<dbReference type="InterPro" id="IPR004667">
    <property type="entry name" value="ADP_ATP_car_bac_type"/>
</dbReference>
<evidence type="ECO:0000256" key="8">
    <source>
        <dbReference type="ARBA" id="ARBA00023136"/>
    </source>
</evidence>